<gene>
    <name evidence="2" type="ORF">Rt10032_c11g4525</name>
</gene>
<evidence type="ECO:0008006" key="4">
    <source>
        <dbReference type="Google" id="ProtNLM"/>
    </source>
</evidence>
<feature type="region of interest" description="Disordered" evidence="1">
    <location>
        <begin position="58"/>
        <end position="89"/>
    </location>
</feature>
<dbReference type="PANTHER" id="PTHR47643:SF2">
    <property type="entry name" value="TPR DOMAIN PROTEIN (AFU_ORTHOLOGUE AFUA_5G12710)"/>
    <property type="match status" value="1"/>
</dbReference>
<dbReference type="Proteomes" id="UP000321518">
    <property type="component" value="Unassembled WGS sequence"/>
</dbReference>
<evidence type="ECO:0000313" key="3">
    <source>
        <dbReference type="Proteomes" id="UP000321518"/>
    </source>
</evidence>
<organism evidence="2 3">
    <name type="scientific">Rhodotorula toruloides</name>
    <name type="common">Yeast</name>
    <name type="synonym">Rhodosporidium toruloides</name>
    <dbReference type="NCBI Taxonomy" id="5286"/>
    <lineage>
        <taxon>Eukaryota</taxon>
        <taxon>Fungi</taxon>
        <taxon>Dikarya</taxon>
        <taxon>Basidiomycota</taxon>
        <taxon>Pucciniomycotina</taxon>
        <taxon>Microbotryomycetes</taxon>
        <taxon>Sporidiobolales</taxon>
        <taxon>Sporidiobolaceae</taxon>
        <taxon>Rhodotorula</taxon>
    </lineage>
</organism>
<evidence type="ECO:0000313" key="2">
    <source>
        <dbReference type="EMBL" id="GEM10508.1"/>
    </source>
</evidence>
<reference evidence="2 3" key="1">
    <citation type="submission" date="2019-07" db="EMBL/GenBank/DDBJ databases">
        <title>Rhodotorula toruloides NBRC10032 genome sequencing.</title>
        <authorList>
            <person name="Shida Y."/>
            <person name="Takaku H."/>
            <person name="Ogasawara W."/>
            <person name="Mori K."/>
        </authorList>
    </citation>
    <scope>NUCLEOTIDE SEQUENCE [LARGE SCALE GENOMIC DNA]</scope>
    <source>
        <strain evidence="2 3">NBRC10032</strain>
    </source>
</reference>
<name>A0A511KJF4_RHOTO</name>
<dbReference type="EMBL" id="BJWK01000011">
    <property type="protein sequence ID" value="GEM10508.1"/>
    <property type="molecule type" value="Genomic_DNA"/>
</dbReference>
<dbReference type="OrthoDB" id="5945798at2759"/>
<proteinExistence type="predicted"/>
<comment type="caution">
    <text evidence="2">The sequence shown here is derived from an EMBL/GenBank/DDBJ whole genome shotgun (WGS) entry which is preliminary data.</text>
</comment>
<protein>
    <recommendedName>
        <fullName evidence="4">Proteophosphoglycan ppg4</fullName>
    </recommendedName>
</protein>
<dbReference type="PANTHER" id="PTHR47643">
    <property type="entry name" value="TPR DOMAIN PROTEIN (AFU_ORTHOLOGUE AFUA_5G12710)"/>
    <property type="match status" value="1"/>
</dbReference>
<feature type="compositionally biased region" description="Basic and acidic residues" evidence="1">
    <location>
        <begin position="58"/>
        <end position="71"/>
    </location>
</feature>
<sequence>MSSADFETVLRMAAAMGLGPDVVKQVRANPGIPRMRARGGGHFAALPSMSEDLEEVTRDAVEAAEAGERERRRPPRYPPRSDRSDLLKRTKTSHEVAIMAEGADQASVLHSSFMGLPKTSSNKSLARLQPSTSSRCPEQASMLTTLPVVTFDEMQVTKTHRGRYLVLRTISLPISMVGVQFMAEDVKGRAELVAIYNLPLRYTKNGSDLDDLFPLGMTLVIREPIFKMDRDGISCLVRLDSPTDFEIIRLDHPLFSTLSFATPSPVPHRPLNEGVAGPPQARLKANVRLARALEGMRHLDLALEQYANVIELDAGGREGVEGKKRVDRKFCERDTGKYTGVIEMRERGGGRGIIATRDIEAGKVILVEKALCLGEPPQRGTVFLLDFATKTAMDSSRLDLVANLGRSILQKHLPDGCACELCTKEVYDKPSDTPRREKLLAKCNGYRLSLQNFDWSCSNPFAALLRIRQELEA</sequence>
<dbReference type="AlphaFoldDB" id="A0A511KJF4"/>
<feature type="compositionally biased region" description="Basic and acidic residues" evidence="1">
    <location>
        <begin position="79"/>
        <end position="89"/>
    </location>
</feature>
<accession>A0A511KJF4</accession>
<feature type="region of interest" description="Disordered" evidence="1">
    <location>
        <begin position="120"/>
        <end position="139"/>
    </location>
</feature>
<dbReference type="InterPro" id="IPR053209">
    <property type="entry name" value="Gramillin-biosynth_MTr"/>
</dbReference>
<evidence type="ECO:0000256" key="1">
    <source>
        <dbReference type="SAM" id="MobiDB-lite"/>
    </source>
</evidence>